<dbReference type="Pfam" id="PF01055">
    <property type="entry name" value="Glyco_hydro_31_2nd"/>
    <property type="match status" value="1"/>
</dbReference>
<keyword evidence="5 10" id="KW-0378">Hydrolase</keyword>
<dbReference type="GO" id="GO:0017177">
    <property type="term" value="C:glucosidase II complex"/>
    <property type="evidence" value="ECO:0007669"/>
    <property type="project" value="TreeGrafter"/>
</dbReference>
<evidence type="ECO:0000256" key="8">
    <source>
        <dbReference type="ARBA" id="ARBA00023295"/>
    </source>
</evidence>
<protein>
    <recommendedName>
        <fullName evidence="9">Glucosidase II subunit alpha</fullName>
    </recommendedName>
</protein>
<evidence type="ECO:0000256" key="9">
    <source>
        <dbReference type="ARBA" id="ARBA00042895"/>
    </source>
</evidence>
<comment type="pathway">
    <text evidence="2">Glycan metabolism; N-glycan metabolism.</text>
</comment>
<dbReference type="InterPro" id="IPR048395">
    <property type="entry name" value="Glyco_hydro_31_C"/>
</dbReference>
<dbReference type="Pfam" id="PF13802">
    <property type="entry name" value="Gal_mutarotas_2"/>
    <property type="match status" value="1"/>
</dbReference>
<evidence type="ECO:0000256" key="1">
    <source>
        <dbReference type="ARBA" id="ARBA00004240"/>
    </source>
</evidence>
<feature type="domain" description="DUF5110" evidence="15">
    <location>
        <begin position="819"/>
        <end position="859"/>
    </location>
</feature>
<feature type="chain" id="PRO_5003468342" description="Glucosidase II subunit alpha" evidence="12">
    <location>
        <begin position="17"/>
        <end position="969"/>
    </location>
</feature>
<dbReference type="Gene3D" id="3.20.20.80">
    <property type="entry name" value="Glycosidases"/>
    <property type="match status" value="1"/>
</dbReference>
<evidence type="ECO:0000256" key="2">
    <source>
        <dbReference type="ARBA" id="ARBA00004833"/>
    </source>
</evidence>
<dbReference type="SUPFAM" id="SSF74650">
    <property type="entry name" value="Galactose mutarotase-like"/>
    <property type="match status" value="1"/>
</dbReference>
<dbReference type="EMBL" id="CAFZ01000038">
    <property type="protein sequence ID" value="CCA68722.1"/>
    <property type="molecule type" value="Genomic_DNA"/>
</dbReference>
<evidence type="ECO:0000313" key="18">
    <source>
        <dbReference type="Proteomes" id="UP000007148"/>
    </source>
</evidence>
<feature type="domain" description="Glycoside hydrolase family 31 TIM barrel" evidence="13">
    <location>
        <begin position="367"/>
        <end position="702"/>
    </location>
</feature>
<gene>
    <name evidence="17" type="ORF">PIIN_02586</name>
</gene>
<dbReference type="STRING" id="1109443.G4TBL8"/>
<evidence type="ECO:0000259" key="15">
    <source>
        <dbReference type="Pfam" id="PF17137"/>
    </source>
</evidence>
<dbReference type="InterPro" id="IPR011013">
    <property type="entry name" value="Gal_mutarotase_sf_dom"/>
</dbReference>
<evidence type="ECO:0000259" key="13">
    <source>
        <dbReference type="Pfam" id="PF01055"/>
    </source>
</evidence>
<dbReference type="PANTHER" id="PTHR22762">
    <property type="entry name" value="ALPHA-GLUCOSIDASE"/>
    <property type="match status" value="1"/>
</dbReference>
<dbReference type="CDD" id="cd14752">
    <property type="entry name" value="GH31_N"/>
    <property type="match status" value="1"/>
</dbReference>
<feature type="region of interest" description="Disordered" evidence="11">
    <location>
        <begin position="216"/>
        <end position="235"/>
    </location>
</feature>
<dbReference type="InterPro" id="IPR033403">
    <property type="entry name" value="DUF5110"/>
</dbReference>
<comment type="similarity">
    <text evidence="3 10">Belongs to the glycosyl hydrolase 31 family.</text>
</comment>
<reference evidence="17 18" key="1">
    <citation type="journal article" date="2011" name="PLoS Pathog.">
        <title>Endophytic Life Strategies Decoded by Genome and Transcriptome Analyses of the Mutualistic Root Symbiont Piriformospora indica.</title>
        <authorList>
            <person name="Zuccaro A."/>
            <person name="Lahrmann U."/>
            <person name="Guldener U."/>
            <person name="Langen G."/>
            <person name="Pfiffi S."/>
            <person name="Biedenkopf D."/>
            <person name="Wong P."/>
            <person name="Samans B."/>
            <person name="Grimm C."/>
            <person name="Basiewicz M."/>
            <person name="Murat C."/>
            <person name="Martin F."/>
            <person name="Kogel K.H."/>
        </authorList>
    </citation>
    <scope>NUCLEOTIDE SEQUENCE [LARGE SCALE GENOMIC DNA]</scope>
    <source>
        <strain evidence="17 18">DSM 11827</strain>
    </source>
</reference>
<evidence type="ECO:0000256" key="6">
    <source>
        <dbReference type="ARBA" id="ARBA00022824"/>
    </source>
</evidence>
<evidence type="ECO:0000256" key="3">
    <source>
        <dbReference type="ARBA" id="ARBA00007806"/>
    </source>
</evidence>
<evidence type="ECO:0000256" key="12">
    <source>
        <dbReference type="SAM" id="SignalP"/>
    </source>
</evidence>
<keyword evidence="18" id="KW-1185">Reference proteome</keyword>
<evidence type="ECO:0000256" key="7">
    <source>
        <dbReference type="ARBA" id="ARBA00023180"/>
    </source>
</evidence>
<proteinExistence type="inferred from homology"/>
<name>G4TBL8_SERID</name>
<feature type="domain" description="Glycoside hydrolase family 31 N-terminal" evidence="14">
    <location>
        <begin position="84"/>
        <end position="323"/>
    </location>
</feature>
<sequence length="969" mass="108622">MWLPLALVLLAADALAVKRHDFKTCEQSGFCKRGRALAARAKAASSTWKSPYSVDASSVAISAQKSSFTASVVSSLYPEIKFELEVRAHDDGTFRVRMDEVDGLRKRYDETAKWALIREPTLSDAISWKQTKKEIKATNPKSGVEFRVQFAPLRIALSRNGKEEVVLNGNGLLHMEHFRLKDEPSPEQPPVENQEGEEQVVMEPPVKPNAWFEGDQPPQWEESFGGQTDTKPKGPESLSLDISFPGHGHLYGLPEHATRMDLPTTTGENAKYKDPYRLYNLDVFEYEADSEMALYGAVPLVHAHSTHSTVGVFNAIGSETWVDVDHPTSDSTETHWISESGIMDVFFLPGPTPDDVFMQYARLTGTPALPRHFALAYHQCRWNYISSTDVREVQARFDQDDIPFDVLWLDIAYAPNHKYFIWDEKTFPDPVDMFNDVAAFGRKMVVIIDPHLKKDTTYPVYKSASEKGLLVKPASGSGEYDGWCWPGSSAWVDYFNPASWDWWQGLFKIEGNNGDFHWRQSTTDVFIWNDMNEPSVFNGPEITMPKTNIHHGGWEHRDVHNINGMLFQNATAQAVMHRTDPPQRPFVLSRAFFPGSQRLGAIWTGDNLGTWEHMAIGIPMVLSNGIAGMTFSGADVGGFFGNPDPEMLTRWYQVGAFAPFFRAHAHIDTKRREPYLLDEPFKSIIRDVIRLRYSLLPVWYTAFRQASVSGIPVLRPQYTVFPHDPKGFSLDEQYYIGSSGLLVKPVTAPGIAETEIYLAEAQPYYNYFTAKIYRGKRSGTNVTVPATLYQVPLLIRGGSIIPTRERPRRSSALMARDPFTLRIALDASEQAEGELYLDDGNSYEYEKGHLVWRKFTASKVAKGPLKITSEDMAALQGGKNVVDGVDVVPFGSQAPNAFRDAVQGVRVENVLVYGLKSRPTKVSVGGAEIEWEFTEGAAAKSSSEGTATILRIRDPAVKIVNDWSIEVAF</sequence>
<dbReference type="InterPro" id="IPR017853">
    <property type="entry name" value="GH"/>
</dbReference>
<keyword evidence="7" id="KW-0325">Glycoprotein</keyword>
<evidence type="ECO:0000256" key="5">
    <source>
        <dbReference type="ARBA" id="ARBA00022801"/>
    </source>
</evidence>
<feature type="signal peptide" evidence="12">
    <location>
        <begin position="1"/>
        <end position="16"/>
    </location>
</feature>
<dbReference type="Pfam" id="PF17137">
    <property type="entry name" value="DUF5110"/>
    <property type="match status" value="1"/>
</dbReference>
<dbReference type="FunCoup" id="G4TBL8">
    <property type="interactions" value="435"/>
</dbReference>
<dbReference type="HOGENOM" id="CLU_000631_7_0_1"/>
<dbReference type="OrthoDB" id="3237269at2759"/>
<dbReference type="GO" id="GO:0006491">
    <property type="term" value="P:N-glycan processing"/>
    <property type="evidence" value="ECO:0007669"/>
    <property type="project" value="TreeGrafter"/>
</dbReference>
<dbReference type="Proteomes" id="UP000007148">
    <property type="component" value="Unassembled WGS sequence"/>
</dbReference>
<evidence type="ECO:0000259" key="14">
    <source>
        <dbReference type="Pfam" id="PF13802"/>
    </source>
</evidence>
<dbReference type="Pfam" id="PF21365">
    <property type="entry name" value="Glyco_hydro_31_3rd"/>
    <property type="match status" value="1"/>
</dbReference>
<dbReference type="GO" id="GO:0005975">
    <property type="term" value="P:carbohydrate metabolic process"/>
    <property type="evidence" value="ECO:0007669"/>
    <property type="project" value="InterPro"/>
</dbReference>
<evidence type="ECO:0000256" key="11">
    <source>
        <dbReference type="SAM" id="MobiDB-lite"/>
    </source>
</evidence>
<dbReference type="InterPro" id="IPR013780">
    <property type="entry name" value="Glyco_hydro_b"/>
</dbReference>
<dbReference type="Gene3D" id="2.60.40.1760">
    <property type="entry name" value="glycosyl hydrolase (family 31)"/>
    <property type="match status" value="1"/>
</dbReference>
<dbReference type="AlphaFoldDB" id="G4TBL8"/>
<evidence type="ECO:0000313" key="17">
    <source>
        <dbReference type="EMBL" id="CCA68722.1"/>
    </source>
</evidence>
<evidence type="ECO:0000256" key="4">
    <source>
        <dbReference type="ARBA" id="ARBA00022729"/>
    </source>
</evidence>
<dbReference type="PANTHER" id="PTHR22762:SF54">
    <property type="entry name" value="BCDNA.GH04962"/>
    <property type="match status" value="1"/>
</dbReference>
<dbReference type="GO" id="GO:0090599">
    <property type="term" value="F:alpha-glucosidase activity"/>
    <property type="evidence" value="ECO:0007669"/>
    <property type="project" value="TreeGrafter"/>
</dbReference>
<accession>G4TBL8</accession>
<dbReference type="CDD" id="cd06603">
    <property type="entry name" value="GH31_GANC_GANAB_alpha"/>
    <property type="match status" value="1"/>
</dbReference>
<dbReference type="OMA" id="HWALGYH"/>
<dbReference type="SUPFAM" id="SSF51011">
    <property type="entry name" value="Glycosyl hydrolase domain"/>
    <property type="match status" value="1"/>
</dbReference>
<dbReference type="InterPro" id="IPR000322">
    <property type="entry name" value="Glyco_hydro_31_TIM"/>
</dbReference>
<comment type="caution">
    <text evidence="17">The sequence shown here is derived from an EMBL/GenBank/DDBJ whole genome shotgun (WGS) entry which is preliminary data.</text>
</comment>
<keyword evidence="6" id="KW-0256">Endoplasmic reticulum</keyword>
<comment type="subcellular location">
    <subcellularLocation>
        <location evidence="1">Endoplasmic reticulum</location>
    </subcellularLocation>
</comment>
<dbReference type="Gene3D" id="2.60.40.1180">
    <property type="entry name" value="Golgi alpha-mannosidase II"/>
    <property type="match status" value="2"/>
</dbReference>
<dbReference type="InParanoid" id="G4TBL8"/>
<feature type="domain" description="Glycosyl hydrolase family 31 C-terminal" evidence="16">
    <location>
        <begin position="710"/>
        <end position="801"/>
    </location>
</feature>
<dbReference type="InterPro" id="IPR025887">
    <property type="entry name" value="Glyco_hydro_31_N_dom"/>
</dbReference>
<keyword evidence="8 10" id="KW-0326">Glycosidase</keyword>
<evidence type="ECO:0000256" key="10">
    <source>
        <dbReference type="RuleBase" id="RU361185"/>
    </source>
</evidence>
<dbReference type="SUPFAM" id="SSF51445">
    <property type="entry name" value="(Trans)glycosidases"/>
    <property type="match status" value="1"/>
</dbReference>
<organism evidence="17 18">
    <name type="scientific">Serendipita indica (strain DSM 11827)</name>
    <name type="common">Root endophyte fungus</name>
    <name type="synonym">Piriformospora indica</name>
    <dbReference type="NCBI Taxonomy" id="1109443"/>
    <lineage>
        <taxon>Eukaryota</taxon>
        <taxon>Fungi</taxon>
        <taxon>Dikarya</taxon>
        <taxon>Basidiomycota</taxon>
        <taxon>Agaricomycotina</taxon>
        <taxon>Agaricomycetes</taxon>
        <taxon>Sebacinales</taxon>
        <taxon>Serendipitaceae</taxon>
        <taxon>Serendipita</taxon>
    </lineage>
</organism>
<keyword evidence="4 12" id="KW-0732">Signal</keyword>
<evidence type="ECO:0000259" key="16">
    <source>
        <dbReference type="Pfam" id="PF21365"/>
    </source>
</evidence>
<dbReference type="GO" id="GO:0030246">
    <property type="term" value="F:carbohydrate binding"/>
    <property type="evidence" value="ECO:0007669"/>
    <property type="project" value="InterPro"/>
</dbReference>
<dbReference type="eggNOG" id="KOG1066">
    <property type="taxonomic scope" value="Eukaryota"/>
</dbReference>